<evidence type="ECO:0000256" key="4">
    <source>
        <dbReference type="ARBA" id="ARBA00007812"/>
    </source>
</evidence>
<reference evidence="13" key="2">
    <citation type="submission" date="2020-08" db="EMBL/GenBank/DDBJ databases">
        <title>Plant Genome Project.</title>
        <authorList>
            <person name="Zhang R.-G."/>
        </authorList>
    </citation>
    <scope>NUCLEOTIDE SEQUENCE</scope>
    <source>
        <strain evidence="13">Huo1</strain>
        <tissue evidence="13">Leaf</tissue>
    </source>
</reference>
<dbReference type="AlphaFoldDB" id="A0A8X9A841"/>
<evidence type="ECO:0000313" key="13">
    <source>
        <dbReference type="EMBL" id="KAG6432462.1"/>
    </source>
</evidence>
<comment type="cofactor">
    <cofactor evidence="3">
        <name>thiamine diphosphate</name>
        <dbReference type="ChEBI" id="CHEBI:58937"/>
    </cofactor>
</comment>
<dbReference type="InterPro" id="IPR012110">
    <property type="entry name" value="PDC/IPDC-like"/>
</dbReference>
<dbReference type="InterPro" id="IPR012001">
    <property type="entry name" value="Thiamin_PyroP_enz_TPP-bd_dom"/>
</dbReference>
<evidence type="ECO:0000256" key="11">
    <source>
        <dbReference type="ARBA" id="ARBA00023239"/>
    </source>
</evidence>
<dbReference type="GO" id="GO:0030976">
    <property type="term" value="F:thiamine pyrophosphate binding"/>
    <property type="evidence" value="ECO:0007669"/>
    <property type="project" value="InterPro"/>
</dbReference>
<feature type="domain" description="Thiamine pyrophosphate enzyme N-terminal TPP-binding" evidence="12">
    <location>
        <begin position="21"/>
        <end position="85"/>
    </location>
</feature>
<evidence type="ECO:0000256" key="3">
    <source>
        <dbReference type="ARBA" id="ARBA00001964"/>
    </source>
</evidence>
<proteinExistence type="inferred from homology"/>
<evidence type="ECO:0000256" key="9">
    <source>
        <dbReference type="ARBA" id="ARBA00022842"/>
    </source>
</evidence>
<dbReference type="GO" id="GO:0005829">
    <property type="term" value="C:cytosol"/>
    <property type="evidence" value="ECO:0007669"/>
    <property type="project" value="TreeGrafter"/>
</dbReference>
<comment type="cofactor">
    <cofactor evidence="2">
        <name>a metal cation</name>
        <dbReference type="ChEBI" id="CHEBI:25213"/>
    </cofactor>
</comment>
<evidence type="ECO:0000313" key="14">
    <source>
        <dbReference type="Proteomes" id="UP000298416"/>
    </source>
</evidence>
<evidence type="ECO:0000256" key="5">
    <source>
        <dbReference type="ARBA" id="ARBA00011881"/>
    </source>
</evidence>
<accession>A0A8X9A841</accession>
<reference evidence="13" key="1">
    <citation type="submission" date="2018-01" db="EMBL/GenBank/DDBJ databases">
        <authorList>
            <person name="Mao J.F."/>
        </authorList>
    </citation>
    <scope>NUCLEOTIDE SEQUENCE</scope>
    <source>
        <strain evidence="13">Huo1</strain>
        <tissue evidence="13">Leaf</tissue>
    </source>
</reference>
<dbReference type="Proteomes" id="UP000298416">
    <property type="component" value="Unassembled WGS sequence"/>
</dbReference>
<dbReference type="PANTHER" id="PTHR43452:SF22">
    <property type="entry name" value="PYRUVATE DECARBOXYLASE"/>
    <property type="match status" value="1"/>
</dbReference>
<comment type="subunit">
    <text evidence="5">Homotetramer.</text>
</comment>
<keyword evidence="9" id="KW-0460">Magnesium</keyword>
<protein>
    <recommendedName>
        <fullName evidence="6">pyruvate decarboxylase</fullName>
        <ecNumber evidence="6">4.1.1.1</ecNumber>
    </recommendedName>
</protein>
<comment type="caution">
    <text evidence="13">The sequence shown here is derived from an EMBL/GenBank/DDBJ whole genome shotgun (WGS) entry which is preliminary data.</text>
</comment>
<dbReference type="InterPro" id="IPR029061">
    <property type="entry name" value="THDP-binding"/>
</dbReference>
<evidence type="ECO:0000256" key="2">
    <source>
        <dbReference type="ARBA" id="ARBA00001920"/>
    </source>
</evidence>
<dbReference type="EMBL" id="PNBA02000002">
    <property type="protein sequence ID" value="KAG6432462.1"/>
    <property type="molecule type" value="Genomic_DNA"/>
</dbReference>
<keyword evidence="7" id="KW-0479">Metal-binding</keyword>
<dbReference type="Gene3D" id="3.40.50.970">
    <property type="match status" value="1"/>
</dbReference>
<dbReference type="SUPFAM" id="SSF52518">
    <property type="entry name" value="Thiamin diphosphate-binding fold (THDP-binding)"/>
    <property type="match status" value="1"/>
</dbReference>
<keyword evidence="8" id="KW-0210">Decarboxylase</keyword>
<evidence type="ECO:0000259" key="12">
    <source>
        <dbReference type="Pfam" id="PF02776"/>
    </source>
</evidence>
<dbReference type="EC" id="4.1.1.1" evidence="6"/>
<name>A0A8X9A841_SALSN</name>
<evidence type="ECO:0000256" key="8">
    <source>
        <dbReference type="ARBA" id="ARBA00022793"/>
    </source>
</evidence>
<dbReference type="Pfam" id="PF02776">
    <property type="entry name" value="TPP_enzyme_N"/>
    <property type="match status" value="1"/>
</dbReference>
<organism evidence="13">
    <name type="scientific">Salvia splendens</name>
    <name type="common">Scarlet sage</name>
    <dbReference type="NCBI Taxonomy" id="180675"/>
    <lineage>
        <taxon>Eukaryota</taxon>
        <taxon>Viridiplantae</taxon>
        <taxon>Streptophyta</taxon>
        <taxon>Embryophyta</taxon>
        <taxon>Tracheophyta</taxon>
        <taxon>Spermatophyta</taxon>
        <taxon>Magnoliopsida</taxon>
        <taxon>eudicotyledons</taxon>
        <taxon>Gunneridae</taxon>
        <taxon>Pentapetalae</taxon>
        <taxon>asterids</taxon>
        <taxon>lamiids</taxon>
        <taxon>Lamiales</taxon>
        <taxon>Lamiaceae</taxon>
        <taxon>Nepetoideae</taxon>
        <taxon>Mentheae</taxon>
        <taxon>Salviinae</taxon>
        <taxon>Salvia</taxon>
        <taxon>Salvia subgen. Calosphace</taxon>
        <taxon>core Calosphace</taxon>
    </lineage>
</organism>
<dbReference type="GO" id="GO:0004737">
    <property type="term" value="F:pyruvate decarboxylase activity"/>
    <property type="evidence" value="ECO:0007669"/>
    <property type="project" value="UniProtKB-EC"/>
</dbReference>
<evidence type="ECO:0000256" key="7">
    <source>
        <dbReference type="ARBA" id="ARBA00022723"/>
    </source>
</evidence>
<dbReference type="PANTHER" id="PTHR43452">
    <property type="entry name" value="PYRUVATE DECARBOXYLASE"/>
    <property type="match status" value="1"/>
</dbReference>
<evidence type="ECO:0000256" key="10">
    <source>
        <dbReference type="ARBA" id="ARBA00023052"/>
    </source>
</evidence>
<comment type="similarity">
    <text evidence="4">Belongs to the TPP enzyme family.</text>
</comment>
<evidence type="ECO:0000256" key="1">
    <source>
        <dbReference type="ARBA" id="ARBA00001041"/>
    </source>
</evidence>
<sequence length="152" mass="16463">METKTVPSNSCNGVVPAEASTLGHHLARRLVQIGVSDVFSVPVDYNMALLDFLVAEPGLNLIGCCSELNAGYDADGYARARGVRGHVHSRRVEYSERDRGRVQRVSPGDMHRGRSELERLRIESDCASHDRVAGFQAGAALLPNSYLLSGIA</sequence>
<comment type="catalytic activity">
    <reaction evidence="1">
        <text>a 2-oxocarboxylate + H(+) = an aldehyde + CO2</text>
        <dbReference type="Rhea" id="RHEA:11628"/>
        <dbReference type="ChEBI" id="CHEBI:15378"/>
        <dbReference type="ChEBI" id="CHEBI:16526"/>
        <dbReference type="ChEBI" id="CHEBI:17478"/>
        <dbReference type="ChEBI" id="CHEBI:35179"/>
        <dbReference type="EC" id="4.1.1.1"/>
    </reaction>
</comment>
<keyword evidence="10" id="KW-0786">Thiamine pyrophosphate</keyword>
<keyword evidence="11" id="KW-0456">Lyase</keyword>
<evidence type="ECO:0000256" key="6">
    <source>
        <dbReference type="ARBA" id="ARBA00013202"/>
    </source>
</evidence>
<gene>
    <name evidence="13" type="ORF">SASPL_104038</name>
</gene>
<dbReference type="GO" id="GO:0000949">
    <property type="term" value="P:aromatic amino acid family catabolic process to alcohol via Ehrlich pathway"/>
    <property type="evidence" value="ECO:0007669"/>
    <property type="project" value="TreeGrafter"/>
</dbReference>
<keyword evidence="14" id="KW-1185">Reference proteome</keyword>
<dbReference type="GO" id="GO:0046872">
    <property type="term" value="F:metal ion binding"/>
    <property type="evidence" value="ECO:0007669"/>
    <property type="project" value="UniProtKB-KW"/>
</dbReference>